<proteinExistence type="predicted"/>
<keyword evidence="2" id="KW-1185">Reference proteome</keyword>
<dbReference type="Proteomes" id="UP001258994">
    <property type="component" value="Chromosome"/>
</dbReference>
<name>A0ABY9TQC1_9GAMM</name>
<gene>
    <name evidence="1" type="ORF">RGQ13_12920</name>
</gene>
<sequence>MREIKELKIGEVFPINEKLAGIVPMAIPVEQEALTINIKENGLRESVVLWRGDIVDGRCRQKACTLARVAVRAKYLDDDLTEEDVSTFVKSVNTRRNLTTAQKIMVASKESFREGSKSLTDIAKSWAIGRRTLTMANYMSKARPEFIEPLLNGLTVHIVDAKGNQAQTNKISAIYAHIKREEEDVTEVPSHEWSANENIHTQAGRDWFYEFIKETGTTNVKVMMELVVRANDKFKDDNTQ</sequence>
<protein>
    <recommendedName>
        <fullName evidence="3">ParB/Sulfiredoxin domain-containing protein</fullName>
    </recommendedName>
</protein>
<dbReference type="RefSeq" id="WP_348390162.1">
    <property type="nucleotide sequence ID" value="NZ_CP134145.1"/>
</dbReference>
<accession>A0ABY9TQC1</accession>
<evidence type="ECO:0000313" key="2">
    <source>
        <dbReference type="Proteomes" id="UP001258994"/>
    </source>
</evidence>
<dbReference type="EMBL" id="CP134145">
    <property type="protein sequence ID" value="WNC71027.1"/>
    <property type="molecule type" value="Genomic_DNA"/>
</dbReference>
<evidence type="ECO:0008006" key="3">
    <source>
        <dbReference type="Google" id="ProtNLM"/>
    </source>
</evidence>
<organism evidence="1 2">
    <name type="scientific">Thalassotalea psychrophila</name>
    <dbReference type="NCBI Taxonomy" id="3065647"/>
    <lineage>
        <taxon>Bacteria</taxon>
        <taxon>Pseudomonadati</taxon>
        <taxon>Pseudomonadota</taxon>
        <taxon>Gammaproteobacteria</taxon>
        <taxon>Alteromonadales</taxon>
        <taxon>Colwelliaceae</taxon>
        <taxon>Thalassotalea</taxon>
    </lineage>
</organism>
<evidence type="ECO:0000313" key="1">
    <source>
        <dbReference type="EMBL" id="WNC71027.1"/>
    </source>
</evidence>
<reference evidence="2" key="1">
    <citation type="submission" date="2023-09" db="EMBL/GenBank/DDBJ databases">
        <authorList>
            <person name="Li S."/>
            <person name="Li X."/>
            <person name="Zhang C."/>
            <person name="Zhao Z."/>
        </authorList>
    </citation>
    <scope>NUCLEOTIDE SEQUENCE [LARGE SCALE GENOMIC DNA]</scope>
    <source>
        <strain evidence="2">SQ149</strain>
    </source>
</reference>